<sequence length="102" mass="11282">MPIDHANDVPNGATVLVEALAMGKPIIITEADTNYIDVEKEGVGLTVKRHDVDGWINAINFLVDNPQKVKSMGENAYLLAKSKYNDQSFANNILMQMKHVNN</sequence>
<comment type="caution">
    <text evidence="2">The sequence shown here is derived from an EMBL/GenBank/DDBJ whole genome shotgun (WGS) entry which is preliminary data.</text>
</comment>
<accession>A0A415KWK4</accession>
<reference evidence="2 3" key="1">
    <citation type="submission" date="2018-08" db="EMBL/GenBank/DDBJ databases">
        <title>A genome reference for cultivated species of the human gut microbiota.</title>
        <authorList>
            <person name="Zou Y."/>
            <person name="Xue W."/>
            <person name="Luo G."/>
        </authorList>
    </citation>
    <scope>NUCLEOTIDE SEQUENCE [LARGE SCALE GENOMIC DNA]</scope>
    <source>
        <strain evidence="2 3">AF38-2</strain>
    </source>
</reference>
<organism evidence="2 3">
    <name type="scientific">Bacteroides xylanisolvens</name>
    <dbReference type="NCBI Taxonomy" id="371601"/>
    <lineage>
        <taxon>Bacteria</taxon>
        <taxon>Pseudomonadati</taxon>
        <taxon>Bacteroidota</taxon>
        <taxon>Bacteroidia</taxon>
        <taxon>Bacteroidales</taxon>
        <taxon>Bacteroidaceae</taxon>
        <taxon>Bacteroides</taxon>
    </lineage>
</organism>
<dbReference type="GO" id="GO:0016757">
    <property type="term" value="F:glycosyltransferase activity"/>
    <property type="evidence" value="ECO:0007669"/>
    <property type="project" value="InterPro"/>
</dbReference>
<protein>
    <submittedName>
        <fullName evidence="2">Glycosyltransferase</fullName>
    </submittedName>
</protein>
<keyword evidence="2" id="KW-0808">Transferase</keyword>
<proteinExistence type="predicted"/>
<name>A0A415KWK4_9BACE</name>
<gene>
    <name evidence="2" type="ORF">DW027_04420</name>
</gene>
<dbReference type="Gene3D" id="3.40.50.2000">
    <property type="entry name" value="Glycogen Phosphorylase B"/>
    <property type="match status" value="1"/>
</dbReference>
<dbReference type="RefSeq" id="WP_118419456.1">
    <property type="nucleotide sequence ID" value="NZ_QROO01000004.1"/>
</dbReference>
<dbReference type="InterPro" id="IPR001296">
    <property type="entry name" value="Glyco_trans_1"/>
</dbReference>
<dbReference type="Pfam" id="PF00534">
    <property type="entry name" value="Glycos_transf_1"/>
    <property type="match status" value="1"/>
</dbReference>
<dbReference type="SUPFAM" id="SSF53756">
    <property type="entry name" value="UDP-Glycosyltransferase/glycogen phosphorylase"/>
    <property type="match status" value="1"/>
</dbReference>
<feature type="domain" description="Glycosyl transferase family 1" evidence="1">
    <location>
        <begin position="13"/>
        <end position="77"/>
    </location>
</feature>
<dbReference type="EMBL" id="QROO01000004">
    <property type="protein sequence ID" value="RHL40631.1"/>
    <property type="molecule type" value="Genomic_DNA"/>
</dbReference>
<dbReference type="Proteomes" id="UP000284495">
    <property type="component" value="Unassembled WGS sequence"/>
</dbReference>
<evidence type="ECO:0000313" key="3">
    <source>
        <dbReference type="Proteomes" id="UP000284495"/>
    </source>
</evidence>
<dbReference type="AlphaFoldDB" id="A0A415KWK4"/>
<evidence type="ECO:0000259" key="1">
    <source>
        <dbReference type="Pfam" id="PF00534"/>
    </source>
</evidence>
<evidence type="ECO:0000313" key="2">
    <source>
        <dbReference type="EMBL" id="RHL40631.1"/>
    </source>
</evidence>